<dbReference type="EMBL" id="JAEMUH010000002">
    <property type="protein sequence ID" value="MBJ7549492.1"/>
    <property type="molecule type" value="Genomic_DNA"/>
</dbReference>
<dbReference type="Proteomes" id="UP000598488">
    <property type="component" value="Unassembled WGS sequence"/>
</dbReference>
<gene>
    <name evidence="1" type="ORF">JHD44_02270</name>
</gene>
<evidence type="ECO:0000313" key="1">
    <source>
        <dbReference type="EMBL" id="MBJ7549492.1"/>
    </source>
</evidence>
<proteinExistence type="predicted"/>
<comment type="caution">
    <text evidence="1">The sequence shown here is derived from an EMBL/GenBank/DDBJ whole genome shotgun (WGS) entry which is preliminary data.</text>
</comment>
<organism evidence="1 2">
    <name type="scientific">Marinomonas ostreistagni</name>
    <dbReference type="NCBI Taxonomy" id="359209"/>
    <lineage>
        <taxon>Bacteria</taxon>
        <taxon>Pseudomonadati</taxon>
        <taxon>Pseudomonadota</taxon>
        <taxon>Gammaproteobacteria</taxon>
        <taxon>Oceanospirillales</taxon>
        <taxon>Oceanospirillaceae</taxon>
        <taxon>Marinomonas</taxon>
    </lineage>
</organism>
<dbReference type="RefSeq" id="WP_199460680.1">
    <property type="nucleotide sequence ID" value="NZ_JAEMUH010000002.1"/>
</dbReference>
<keyword evidence="2" id="KW-1185">Reference proteome</keyword>
<protein>
    <submittedName>
        <fullName evidence="1">Uncharacterized protein</fullName>
    </submittedName>
</protein>
<accession>A0ABS0Z751</accession>
<reference evidence="1 2" key="1">
    <citation type="submission" date="2020-12" db="EMBL/GenBank/DDBJ databases">
        <title>Comparative genome analysis of fungal antagonists Marinomonas ostreistagni 398 and M. spartinae 468.</title>
        <authorList>
            <person name="Fields J.L."/>
            <person name="Mavrodi O.V."/>
            <person name="Biber P.D."/>
            <person name="Indest K.J."/>
            <person name="Mavrodi D.V."/>
        </authorList>
    </citation>
    <scope>NUCLEOTIDE SEQUENCE [LARGE SCALE GENOMIC DNA]</scope>
    <source>
        <strain evidence="1 2">USM7</strain>
    </source>
</reference>
<evidence type="ECO:0000313" key="2">
    <source>
        <dbReference type="Proteomes" id="UP000598488"/>
    </source>
</evidence>
<name>A0ABS0Z751_9GAMM</name>
<sequence>MFRLYMTLLLIPLVMLFSITVKASSDGLAFGKIKGDLIESSYELPSAEVAPDIDHALTSKEQVPVNDVTLYIIPQHNCFAEVDLNRFVYCRAPPILS</sequence>